<gene>
    <name evidence="2" type="ORF">DFP72DRAFT_857352</name>
</gene>
<feature type="compositionally biased region" description="Basic and acidic residues" evidence="1">
    <location>
        <begin position="60"/>
        <end position="87"/>
    </location>
</feature>
<keyword evidence="3" id="KW-1185">Reference proteome</keyword>
<protein>
    <submittedName>
        <fullName evidence="2">Uncharacterized protein</fullName>
    </submittedName>
</protein>
<evidence type="ECO:0000313" key="3">
    <source>
        <dbReference type="Proteomes" id="UP000521943"/>
    </source>
</evidence>
<proteinExistence type="predicted"/>
<evidence type="ECO:0000256" key="1">
    <source>
        <dbReference type="SAM" id="MobiDB-lite"/>
    </source>
</evidence>
<dbReference type="AlphaFoldDB" id="A0A8H6LWB6"/>
<dbReference type="EMBL" id="JACGCI010000118">
    <property type="protein sequence ID" value="KAF6744559.1"/>
    <property type="molecule type" value="Genomic_DNA"/>
</dbReference>
<comment type="caution">
    <text evidence="2">The sequence shown here is derived from an EMBL/GenBank/DDBJ whole genome shotgun (WGS) entry which is preliminary data.</text>
</comment>
<sequence>MSSSLSYDGFFEGCDYSGTSATSLTDGWASAWDEPRLAAGGSSSIATDEITEPDSAISEDGARTSEHLAGKGNLKDVDDDNRRHFGASEKTALHSASQKRCLSGALTPDAAEEDNGKNSRISKERTSETRPLSHKKVKKIIAKPAVWNDPFESSDSKMRRDYIAYCTTCELWLGDESNPKIRRKYNEHRRTPLHIRKYKDVMSWDYTTPLGRSGCR</sequence>
<evidence type="ECO:0000313" key="2">
    <source>
        <dbReference type="EMBL" id="KAF6744559.1"/>
    </source>
</evidence>
<name>A0A8H6LWB6_9AGAR</name>
<organism evidence="2 3">
    <name type="scientific">Ephemerocybe angulata</name>
    <dbReference type="NCBI Taxonomy" id="980116"/>
    <lineage>
        <taxon>Eukaryota</taxon>
        <taxon>Fungi</taxon>
        <taxon>Dikarya</taxon>
        <taxon>Basidiomycota</taxon>
        <taxon>Agaricomycotina</taxon>
        <taxon>Agaricomycetes</taxon>
        <taxon>Agaricomycetidae</taxon>
        <taxon>Agaricales</taxon>
        <taxon>Agaricineae</taxon>
        <taxon>Psathyrellaceae</taxon>
        <taxon>Ephemerocybe</taxon>
    </lineage>
</organism>
<dbReference type="Proteomes" id="UP000521943">
    <property type="component" value="Unassembled WGS sequence"/>
</dbReference>
<accession>A0A8H6LWB6</accession>
<feature type="compositionally biased region" description="Basic and acidic residues" evidence="1">
    <location>
        <begin position="114"/>
        <end position="128"/>
    </location>
</feature>
<reference evidence="2 3" key="1">
    <citation type="submission" date="2020-07" db="EMBL/GenBank/DDBJ databases">
        <title>Comparative genomics of pyrophilous fungi reveals a link between fire events and developmental genes.</title>
        <authorList>
            <consortium name="DOE Joint Genome Institute"/>
            <person name="Steindorff A.S."/>
            <person name="Carver A."/>
            <person name="Calhoun S."/>
            <person name="Stillman K."/>
            <person name="Liu H."/>
            <person name="Lipzen A."/>
            <person name="Pangilinan J."/>
            <person name="Labutti K."/>
            <person name="Bruns T.D."/>
            <person name="Grigoriev I.V."/>
        </authorList>
    </citation>
    <scope>NUCLEOTIDE SEQUENCE [LARGE SCALE GENOMIC DNA]</scope>
    <source>
        <strain evidence="2 3">CBS 144469</strain>
    </source>
</reference>
<feature type="region of interest" description="Disordered" evidence="1">
    <location>
        <begin position="38"/>
        <end position="134"/>
    </location>
</feature>